<evidence type="ECO:0000313" key="2">
    <source>
        <dbReference type="EMBL" id="KAF3456039.1"/>
    </source>
</evidence>
<dbReference type="OrthoDB" id="1158383at2759"/>
<proteinExistence type="predicted"/>
<dbReference type="Proteomes" id="UP000796880">
    <property type="component" value="Unassembled WGS sequence"/>
</dbReference>
<name>A0A8K0HPL9_9ROSA</name>
<protein>
    <recommendedName>
        <fullName evidence="4">Retrotransposon gag domain-containing protein</fullName>
    </recommendedName>
</protein>
<feature type="region of interest" description="Disordered" evidence="1">
    <location>
        <begin position="35"/>
        <end position="68"/>
    </location>
</feature>
<evidence type="ECO:0000256" key="1">
    <source>
        <dbReference type="SAM" id="MobiDB-lite"/>
    </source>
</evidence>
<keyword evidence="3" id="KW-1185">Reference proteome</keyword>
<dbReference type="AlphaFoldDB" id="A0A8K0HPL9"/>
<feature type="compositionally biased region" description="Acidic residues" evidence="1">
    <location>
        <begin position="46"/>
        <end position="57"/>
    </location>
</feature>
<gene>
    <name evidence="2" type="ORF">FNV43_RR00682</name>
</gene>
<evidence type="ECO:0008006" key="4">
    <source>
        <dbReference type="Google" id="ProtNLM"/>
    </source>
</evidence>
<comment type="caution">
    <text evidence="2">The sequence shown here is derived from an EMBL/GenBank/DDBJ whole genome shotgun (WGS) entry which is preliminary data.</text>
</comment>
<dbReference type="EMBL" id="VOIH02000001">
    <property type="protein sequence ID" value="KAF3456039.1"/>
    <property type="molecule type" value="Genomic_DNA"/>
</dbReference>
<accession>A0A8K0HPL9</accession>
<sequence>MSDSEGNEEYQRVMLKKPRTLEALLAKRNKLNMLQKGGKENPIVIEDPEEDLKEDPEEYPKESEPVDEEIEIREEPNIRKTEVQQENEVIEDSPECKRYFEEFGSIKRKRNVIRSRPIRPRSCKKEQDLPFASKVVVKPLELVIEEIRIASANKKLRNELKRLVYCAASFGGKHGLAPNGSRDEIVDVVERFRHQRPPTFSGSTDPIHADNWIRETELAFELITRDRNSKVICASHMLKESAMYWWESTKRAYATAQNPMA</sequence>
<organism evidence="2 3">
    <name type="scientific">Rhamnella rubrinervis</name>
    <dbReference type="NCBI Taxonomy" id="2594499"/>
    <lineage>
        <taxon>Eukaryota</taxon>
        <taxon>Viridiplantae</taxon>
        <taxon>Streptophyta</taxon>
        <taxon>Embryophyta</taxon>
        <taxon>Tracheophyta</taxon>
        <taxon>Spermatophyta</taxon>
        <taxon>Magnoliopsida</taxon>
        <taxon>eudicotyledons</taxon>
        <taxon>Gunneridae</taxon>
        <taxon>Pentapetalae</taxon>
        <taxon>rosids</taxon>
        <taxon>fabids</taxon>
        <taxon>Rosales</taxon>
        <taxon>Rhamnaceae</taxon>
        <taxon>rhamnoid group</taxon>
        <taxon>Rhamneae</taxon>
        <taxon>Rhamnella</taxon>
    </lineage>
</organism>
<reference evidence="2" key="1">
    <citation type="submission" date="2020-03" db="EMBL/GenBank/DDBJ databases">
        <title>A high-quality chromosome-level genome assembly of a woody plant with both climbing and erect habits, Rhamnella rubrinervis.</title>
        <authorList>
            <person name="Lu Z."/>
            <person name="Yang Y."/>
            <person name="Zhu X."/>
            <person name="Sun Y."/>
        </authorList>
    </citation>
    <scope>NUCLEOTIDE SEQUENCE</scope>
    <source>
        <strain evidence="2">BYM</strain>
        <tissue evidence="2">Leaf</tissue>
    </source>
</reference>
<evidence type="ECO:0000313" key="3">
    <source>
        <dbReference type="Proteomes" id="UP000796880"/>
    </source>
</evidence>